<dbReference type="Proteomes" id="UP001295423">
    <property type="component" value="Unassembled WGS sequence"/>
</dbReference>
<evidence type="ECO:0000256" key="4">
    <source>
        <dbReference type="ARBA" id="ARBA00022729"/>
    </source>
</evidence>
<evidence type="ECO:0000256" key="5">
    <source>
        <dbReference type="ARBA" id="ARBA00022989"/>
    </source>
</evidence>
<keyword evidence="3 7" id="KW-0812">Transmembrane</keyword>
<feature type="transmembrane region" description="Helical" evidence="7">
    <location>
        <begin position="608"/>
        <end position="632"/>
    </location>
</feature>
<proteinExistence type="inferred from homology"/>
<feature type="transmembrane region" description="Helical" evidence="7">
    <location>
        <begin position="412"/>
        <end position="438"/>
    </location>
</feature>
<feature type="transmembrane region" description="Helical" evidence="7">
    <location>
        <begin position="368"/>
        <end position="391"/>
    </location>
</feature>
<dbReference type="EMBL" id="CAKOGP040002091">
    <property type="protein sequence ID" value="CAJ1961673.1"/>
    <property type="molecule type" value="Genomic_DNA"/>
</dbReference>
<dbReference type="GO" id="GO:0016020">
    <property type="term" value="C:membrane"/>
    <property type="evidence" value="ECO:0007669"/>
    <property type="project" value="UniProtKB-SubCell"/>
</dbReference>
<dbReference type="GO" id="GO:0072657">
    <property type="term" value="P:protein localization to membrane"/>
    <property type="evidence" value="ECO:0007669"/>
    <property type="project" value="TreeGrafter"/>
</dbReference>
<protein>
    <recommendedName>
        <fullName evidence="7">Transmembrane 9 superfamily member</fullName>
    </recommendedName>
</protein>
<feature type="chain" id="PRO_5041771939" description="Transmembrane 9 superfamily member" evidence="7">
    <location>
        <begin position="21"/>
        <end position="646"/>
    </location>
</feature>
<feature type="transmembrane region" description="Helical" evidence="7">
    <location>
        <begin position="255"/>
        <end position="277"/>
    </location>
</feature>
<organism evidence="8 9">
    <name type="scientific">Cylindrotheca closterium</name>
    <dbReference type="NCBI Taxonomy" id="2856"/>
    <lineage>
        <taxon>Eukaryota</taxon>
        <taxon>Sar</taxon>
        <taxon>Stramenopiles</taxon>
        <taxon>Ochrophyta</taxon>
        <taxon>Bacillariophyta</taxon>
        <taxon>Bacillariophyceae</taxon>
        <taxon>Bacillariophycidae</taxon>
        <taxon>Bacillariales</taxon>
        <taxon>Bacillariaceae</taxon>
        <taxon>Cylindrotheca</taxon>
    </lineage>
</organism>
<evidence type="ECO:0000256" key="6">
    <source>
        <dbReference type="ARBA" id="ARBA00023136"/>
    </source>
</evidence>
<dbReference type="AlphaFoldDB" id="A0AAD2G3N9"/>
<evidence type="ECO:0000256" key="2">
    <source>
        <dbReference type="ARBA" id="ARBA00005227"/>
    </source>
</evidence>
<evidence type="ECO:0000256" key="1">
    <source>
        <dbReference type="ARBA" id="ARBA00004141"/>
    </source>
</evidence>
<keyword evidence="4 7" id="KW-0732">Signal</keyword>
<evidence type="ECO:0000256" key="3">
    <source>
        <dbReference type="ARBA" id="ARBA00022692"/>
    </source>
</evidence>
<feature type="transmembrane region" description="Helical" evidence="7">
    <location>
        <begin position="538"/>
        <end position="564"/>
    </location>
</feature>
<gene>
    <name evidence="8" type="ORF">CYCCA115_LOCUS19314</name>
</gene>
<comment type="caution">
    <text evidence="8">The sequence shown here is derived from an EMBL/GenBank/DDBJ whole genome shotgun (WGS) entry which is preliminary data.</text>
</comment>
<feature type="signal peptide" evidence="7">
    <location>
        <begin position="1"/>
        <end position="20"/>
    </location>
</feature>
<accession>A0AAD2G3N9</accession>
<dbReference type="PANTHER" id="PTHR10766:SF41">
    <property type="entry name" value="TRANSMEMBRANE 9 SUPERFAMILY MEMBER 3"/>
    <property type="match status" value="1"/>
</dbReference>
<dbReference type="Pfam" id="PF02990">
    <property type="entry name" value="EMP70"/>
    <property type="match status" value="1"/>
</dbReference>
<feature type="transmembrane region" description="Helical" evidence="7">
    <location>
        <begin position="506"/>
        <end position="526"/>
    </location>
</feature>
<keyword evidence="6 7" id="KW-0472">Membrane</keyword>
<feature type="transmembrane region" description="Helical" evidence="7">
    <location>
        <begin position="327"/>
        <end position="356"/>
    </location>
</feature>
<keyword evidence="9" id="KW-1185">Reference proteome</keyword>
<dbReference type="InterPro" id="IPR004240">
    <property type="entry name" value="EMP70"/>
</dbReference>
<evidence type="ECO:0000313" key="9">
    <source>
        <dbReference type="Proteomes" id="UP001295423"/>
    </source>
</evidence>
<dbReference type="PANTHER" id="PTHR10766">
    <property type="entry name" value="TRANSMEMBRANE 9 SUPERFAMILY PROTEIN"/>
    <property type="match status" value="1"/>
</dbReference>
<comment type="subcellular location">
    <subcellularLocation>
        <location evidence="1">Membrane</location>
        <topology evidence="1">Multi-pass membrane protein</topology>
    </subcellularLocation>
</comment>
<name>A0AAD2G3N9_9STRA</name>
<evidence type="ECO:0000256" key="7">
    <source>
        <dbReference type="RuleBase" id="RU363079"/>
    </source>
</evidence>
<feature type="transmembrane region" description="Helical" evidence="7">
    <location>
        <begin position="576"/>
        <end position="596"/>
    </location>
</feature>
<sequence>MRLPLVVAAAAALIFPSVEADNVDHRYKKDEHVELWVNKVGPYANPQEAYEYYALPFCAPDTKHHPDAPGGGGRFNEWKGLSIGESLGGHALRHSGHDIAFLKDGDPETCTTKALTQDEADHFAKAIQHRWFYQMYLDDLPVWGMVGEMLPKADQLKSKEKDDLARLDHMEDLSDNEIKDLHPYVYTKRNLVISYNKDQIVKVDLESDTSSLQEVKAGAQLEFALHVQYVETVEEFHSRFDRYLDHEFFKHPIHWFSLFNAFMMVLFLMGLVALILLRTLKKDYARYGIMHDLEEGDDMDEKEALQDKVEDSGWKQVHGDVFRSPSLLALFSALIGTGWQLVVLTLGVIVFAVLGPLHGEVHEGRGEVMQAIIVCYAFSSIVSGYTSGNYFKSYAGTVQRKGKETSVQWQQTMALTVILLPTVTVGVFATLNSVALAYGTINSIPFMVMIKLFFLWTLVSIPLCVVGTLLGRHAHKGTANPFPCRVNAIPRPIPEDVPWYGKPSGLIPLAGLLSFGSIFIELYYILTSLWNYKFYHVYGFLLGVYGILTIVVGMTSIIVVYFCLNAENYLWQWTAFGSGASTSGYVFLYGVYYYIFKTHMHGLLQMTFYFGYMTLIALNLGLLCGTLGHWAASKFVKAIFQNVKVD</sequence>
<evidence type="ECO:0000313" key="8">
    <source>
        <dbReference type="EMBL" id="CAJ1961673.1"/>
    </source>
</evidence>
<feature type="transmembrane region" description="Helical" evidence="7">
    <location>
        <begin position="444"/>
        <end position="470"/>
    </location>
</feature>
<keyword evidence="5 7" id="KW-1133">Transmembrane helix</keyword>
<reference evidence="8" key="1">
    <citation type="submission" date="2023-08" db="EMBL/GenBank/DDBJ databases">
        <authorList>
            <person name="Audoor S."/>
            <person name="Bilcke G."/>
        </authorList>
    </citation>
    <scope>NUCLEOTIDE SEQUENCE</scope>
</reference>
<comment type="similarity">
    <text evidence="2 7">Belongs to the nonaspanin (TM9SF) (TC 9.A.2) family.</text>
</comment>